<keyword evidence="1" id="KW-1133">Transmembrane helix</keyword>
<keyword evidence="1" id="KW-0472">Membrane</keyword>
<protein>
    <recommendedName>
        <fullName evidence="2">RET cysteine rich domain-containing protein</fullName>
    </recommendedName>
</protein>
<dbReference type="InterPro" id="IPR055162">
    <property type="entry name" value="RET_CRD"/>
</dbReference>
<evidence type="ECO:0000313" key="4">
    <source>
        <dbReference type="Proteomes" id="UP000494040"/>
    </source>
</evidence>
<evidence type="ECO:0000259" key="2">
    <source>
        <dbReference type="Pfam" id="PF22540"/>
    </source>
</evidence>
<keyword evidence="4" id="KW-1185">Reference proteome</keyword>
<dbReference type="Pfam" id="PF22540">
    <property type="entry name" value="RET_CRD"/>
    <property type="match status" value="1"/>
</dbReference>
<feature type="transmembrane region" description="Helical" evidence="1">
    <location>
        <begin position="7"/>
        <end position="25"/>
    </location>
</feature>
<dbReference type="OrthoDB" id="8197756at2759"/>
<feature type="transmembrane region" description="Helical" evidence="1">
    <location>
        <begin position="598"/>
        <end position="619"/>
    </location>
</feature>
<dbReference type="GeneID" id="106662253"/>
<reference evidence="3" key="1">
    <citation type="submission" date="2022-01" db="UniProtKB">
        <authorList>
            <consortium name="EnsemblMetazoa"/>
        </authorList>
    </citation>
    <scope>IDENTIFICATION</scope>
</reference>
<dbReference type="RefSeq" id="XP_024083323.1">
    <property type="nucleotide sequence ID" value="XM_024227555.1"/>
</dbReference>
<feature type="domain" description="RET cysteine rich" evidence="2">
    <location>
        <begin position="422"/>
        <end position="529"/>
    </location>
</feature>
<dbReference type="EnsemblMetazoa" id="XM_024227555.1">
    <property type="protein sequence ID" value="XP_024083323.1"/>
    <property type="gene ID" value="LOC106662253"/>
</dbReference>
<accession>A0A8I6SLI3</accession>
<dbReference type="Proteomes" id="UP000494040">
    <property type="component" value="Unassembled WGS sequence"/>
</dbReference>
<dbReference type="Gene3D" id="3.30.200.20">
    <property type="entry name" value="Phosphorylase Kinase, domain 1"/>
    <property type="match status" value="1"/>
</dbReference>
<evidence type="ECO:0000256" key="1">
    <source>
        <dbReference type="SAM" id="Phobius"/>
    </source>
</evidence>
<name>A0A8I6SLI3_CIMLE</name>
<organism evidence="3 4">
    <name type="scientific">Cimex lectularius</name>
    <name type="common">Bed bug</name>
    <name type="synonym">Acanthia lectularia</name>
    <dbReference type="NCBI Taxonomy" id="79782"/>
    <lineage>
        <taxon>Eukaryota</taxon>
        <taxon>Metazoa</taxon>
        <taxon>Ecdysozoa</taxon>
        <taxon>Arthropoda</taxon>
        <taxon>Hexapoda</taxon>
        <taxon>Insecta</taxon>
        <taxon>Pterygota</taxon>
        <taxon>Neoptera</taxon>
        <taxon>Paraneoptera</taxon>
        <taxon>Hemiptera</taxon>
        <taxon>Heteroptera</taxon>
        <taxon>Panheteroptera</taxon>
        <taxon>Cimicomorpha</taxon>
        <taxon>Cimicidae</taxon>
        <taxon>Cimex</taxon>
    </lineage>
</organism>
<keyword evidence="1" id="KW-0812">Transmembrane</keyword>
<evidence type="ECO:0000313" key="3">
    <source>
        <dbReference type="EnsemblMetazoa" id="XP_024083323.1"/>
    </source>
</evidence>
<sequence>MGRISFFDYMLLLNFFTFGFHFFGWNSFCTASTVRIKHKNSTRSSLPLTNTTESKFHENTEQKIILGTLNIDSILSSIDYPSVEILNQTDNSTISRYGQTEVCNISIPNLCFKNVDFVVSNISFYDGPFSLGYLGTDLPPDCNASKPTYIIPHEAPNLIWLDGNYELWVNASLGRQEFSLGVVCSFGAYTSIYRDISVKLIFLLEAMPADTVRLIKSASVSAGDQMLVGWACMPTAGRADLIQSDMTSEFRLTMDIKDFTTDLRIILIYLTWLSTKVLVLPLQVTAKLGIMNETVIVRSRLELSSTTLPYVKYPEKSLVVPRSASLYTRLFTPMRPRNLGRNVTFSVAVPRNYETPFEVTAKAGIVYTSYGYQKTPNHTGVLIEWKDSKLRQLGLSWFSIIFVAPSHCPVANTFTIHSWGLCAKHLSFKDCNLACGLAGSMRHGNKGACMWRGPTEPNLSSMSFNYSSCTNDIRFCPDKWCDPFEKQHRLICPQDCTATVILGELGPRKTGVSKGTGVCSCDDLGICHCGNPLLFNEMPSPRREDEITSPEYLQKKEDNKKMARQETVIPVNGHQDNNRIKEVNEIAGLPGHCNKDCVLILFMAGGCVSLVLSSVIFVISSRKCWPKKKERLRDERFSTNSLLTRPEIELAPNIELLPTIDIDPKWNVPRSKLILEECLGEGEFGRVLKATAHDIPACPGCHRKKKAYHLALASGSVDSTQQLKVHTGGNN</sequence>
<proteinExistence type="predicted"/>
<dbReference type="AlphaFoldDB" id="A0A8I6SLI3"/>